<sequence length="136" mass="15874">MRPARPFVAVLHSYVASGAQRFWSRSRVLRHRETESERARERRTFGFRTGRRSRAIERERERDSFQWSSPRSALPNAIIPLKQIPDWFLAGRVLDLRPLPCILSIVLIPRHRMRKQGGFLKKLGSEPAFGREARLG</sequence>
<name>A0A426YZ22_ENSVE</name>
<dbReference type="Proteomes" id="UP000287651">
    <property type="component" value="Unassembled WGS sequence"/>
</dbReference>
<dbReference type="AlphaFoldDB" id="A0A426YZ22"/>
<reference evidence="1 2" key="1">
    <citation type="journal article" date="2014" name="Agronomy (Basel)">
        <title>A Draft Genome Sequence for Ensete ventricosum, the Drought-Tolerant Tree Against Hunger.</title>
        <authorList>
            <person name="Harrison J."/>
            <person name="Moore K.A."/>
            <person name="Paszkiewicz K."/>
            <person name="Jones T."/>
            <person name="Grant M."/>
            <person name="Ambacheew D."/>
            <person name="Muzemil S."/>
            <person name="Studholme D.J."/>
        </authorList>
    </citation>
    <scope>NUCLEOTIDE SEQUENCE [LARGE SCALE GENOMIC DNA]</scope>
</reference>
<gene>
    <name evidence="1" type="ORF">B296_00046681</name>
</gene>
<evidence type="ECO:0000313" key="2">
    <source>
        <dbReference type="Proteomes" id="UP000287651"/>
    </source>
</evidence>
<comment type="caution">
    <text evidence="1">The sequence shown here is derived from an EMBL/GenBank/DDBJ whole genome shotgun (WGS) entry which is preliminary data.</text>
</comment>
<organism evidence="1 2">
    <name type="scientific">Ensete ventricosum</name>
    <name type="common">Abyssinian banana</name>
    <name type="synonym">Musa ensete</name>
    <dbReference type="NCBI Taxonomy" id="4639"/>
    <lineage>
        <taxon>Eukaryota</taxon>
        <taxon>Viridiplantae</taxon>
        <taxon>Streptophyta</taxon>
        <taxon>Embryophyta</taxon>
        <taxon>Tracheophyta</taxon>
        <taxon>Spermatophyta</taxon>
        <taxon>Magnoliopsida</taxon>
        <taxon>Liliopsida</taxon>
        <taxon>Zingiberales</taxon>
        <taxon>Musaceae</taxon>
        <taxon>Ensete</taxon>
    </lineage>
</organism>
<evidence type="ECO:0000313" key="1">
    <source>
        <dbReference type="EMBL" id="RRT56954.1"/>
    </source>
</evidence>
<proteinExistence type="predicted"/>
<dbReference type="EMBL" id="AMZH03009393">
    <property type="protein sequence ID" value="RRT56954.1"/>
    <property type="molecule type" value="Genomic_DNA"/>
</dbReference>
<accession>A0A426YZ22</accession>
<protein>
    <submittedName>
        <fullName evidence="1">Uncharacterized protein</fullName>
    </submittedName>
</protein>